<dbReference type="PIRSF" id="PIRSF000371">
    <property type="entry name" value="PFL_act_enz"/>
    <property type="match status" value="1"/>
</dbReference>
<dbReference type="Proteomes" id="UP000824264">
    <property type="component" value="Unassembled WGS sequence"/>
</dbReference>
<accession>A0A9D1R036</accession>
<dbReference type="PROSITE" id="PS00198">
    <property type="entry name" value="4FE4S_FER_1"/>
    <property type="match status" value="1"/>
</dbReference>
<dbReference type="SFLD" id="SFLDG01118">
    <property type="entry name" value="activating_enzymes__group_2"/>
    <property type="match status" value="1"/>
</dbReference>
<evidence type="ECO:0000259" key="10">
    <source>
        <dbReference type="PROSITE" id="PS51379"/>
    </source>
</evidence>
<evidence type="ECO:0000256" key="3">
    <source>
        <dbReference type="ARBA" id="ARBA00011245"/>
    </source>
</evidence>
<comment type="cofactor">
    <cofactor evidence="1">
        <name>[4Fe-4S] cluster</name>
        <dbReference type="ChEBI" id="CHEBI:49883"/>
    </cofactor>
</comment>
<dbReference type="SFLD" id="SFLDG01066">
    <property type="entry name" value="organic_radical-activating_enz"/>
    <property type="match status" value="1"/>
</dbReference>
<dbReference type="GO" id="GO:0016491">
    <property type="term" value="F:oxidoreductase activity"/>
    <property type="evidence" value="ECO:0007669"/>
    <property type="project" value="UniProtKB-KW"/>
</dbReference>
<dbReference type="AlphaFoldDB" id="A0A9D1R036"/>
<dbReference type="InterPro" id="IPR007197">
    <property type="entry name" value="rSAM"/>
</dbReference>
<dbReference type="SFLD" id="SFLDS00029">
    <property type="entry name" value="Radical_SAM"/>
    <property type="match status" value="1"/>
</dbReference>
<dbReference type="Pfam" id="PF04055">
    <property type="entry name" value="Radical_SAM"/>
    <property type="match status" value="1"/>
</dbReference>
<evidence type="ECO:0000259" key="11">
    <source>
        <dbReference type="PROSITE" id="PS51918"/>
    </source>
</evidence>
<dbReference type="PROSITE" id="PS51379">
    <property type="entry name" value="4FE4S_FER_2"/>
    <property type="match status" value="2"/>
</dbReference>
<evidence type="ECO:0000256" key="8">
    <source>
        <dbReference type="ARBA" id="ARBA00023004"/>
    </source>
</evidence>
<dbReference type="PANTHER" id="PTHR30352">
    <property type="entry name" value="PYRUVATE FORMATE-LYASE-ACTIVATING ENZYME"/>
    <property type="match status" value="1"/>
</dbReference>
<evidence type="ECO:0000256" key="9">
    <source>
        <dbReference type="ARBA" id="ARBA00023014"/>
    </source>
</evidence>
<dbReference type="InterPro" id="IPR001989">
    <property type="entry name" value="Radical_activat_CS"/>
</dbReference>
<dbReference type="InterPro" id="IPR058240">
    <property type="entry name" value="rSAM_sf"/>
</dbReference>
<dbReference type="InterPro" id="IPR040074">
    <property type="entry name" value="BssD/PflA/YjjW"/>
</dbReference>
<evidence type="ECO:0000256" key="2">
    <source>
        <dbReference type="ARBA" id="ARBA00009777"/>
    </source>
</evidence>
<dbReference type="InterPro" id="IPR034457">
    <property type="entry name" value="Organic_radical-activating"/>
</dbReference>
<gene>
    <name evidence="12" type="ORF">H9874_04780</name>
</gene>
<organism evidence="12 13">
    <name type="scientific">Candidatus Bilophila faecipullorum</name>
    <dbReference type="NCBI Taxonomy" id="2838482"/>
    <lineage>
        <taxon>Bacteria</taxon>
        <taxon>Pseudomonadati</taxon>
        <taxon>Thermodesulfobacteriota</taxon>
        <taxon>Desulfovibrionia</taxon>
        <taxon>Desulfovibrionales</taxon>
        <taxon>Desulfovibrionaceae</taxon>
        <taxon>Bilophila</taxon>
    </lineage>
</organism>
<evidence type="ECO:0000256" key="5">
    <source>
        <dbReference type="ARBA" id="ARBA00022691"/>
    </source>
</evidence>
<feature type="domain" description="4Fe-4S ferredoxin-type" evidence="10">
    <location>
        <begin position="82"/>
        <end position="111"/>
    </location>
</feature>
<feature type="domain" description="Radical SAM core" evidence="11">
    <location>
        <begin position="19"/>
        <end position="302"/>
    </location>
</feature>
<comment type="caution">
    <text evidence="12">The sequence shown here is derived from an EMBL/GenBank/DDBJ whole genome shotgun (WGS) entry which is preliminary data.</text>
</comment>
<dbReference type="Gene3D" id="3.30.70.20">
    <property type="match status" value="1"/>
</dbReference>
<dbReference type="PROSITE" id="PS01087">
    <property type="entry name" value="RADICAL_ACTIVATING"/>
    <property type="match status" value="1"/>
</dbReference>
<dbReference type="Pfam" id="PF13353">
    <property type="entry name" value="Fer4_12"/>
    <property type="match status" value="1"/>
</dbReference>
<dbReference type="Gene3D" id="3.20.20.70">
    <property type="entry name" value="Aldolase class I"/>
    <property type="match status" value="1"/>
</dbReference>
<dbReference type="SUPFAM" id="SSF54862">
    <property type="entry name" value="4Fe-4S ferredoxins"/>
    <property type="match status" value="1"/>
</dbReference>
<sequence length="302" mass="33695">MLDKHQTGIVFNIQKFSVHDGEGIRTLVFLKGCPLHCPWCSNPESQRREPERAYNPTRCLSAEVCGRCARACPTGAVRVVNGLICFDRSMCTGCNACVRACPTGAQTVYGESVSVDHILKRVEEDDVFYARSGGGLTLSGGEALAQPDFALALLREAKARRIHATIETCGHYPTDVLEEACRLLDALIFDVKCLDSERHKASTGVGNELILRNLHFVFEHFPDLPVLVRTPVIPGFNDTEEDILSIREMLPKRSTVRYEALTYHRMGQPKYGYLGRPYPLEGVKADEAFMTRLNAMLKAYQQ</sequence>
<keyword evidence="6" id="KW-0479">Metal-binding</keyword>
<dbReference type="InterPro" id="IPR017900">
    <property type="entry name" value="4Fe4S_Fe_S_CS"/>
</dbReference>
<dbReference type="SUPFAM" id="SSF102114">
    <property type="entry name" value="Radical SAM enzymes"/>
    <property type="match status" value="1"/>
</dbReference>
<keyword evidence="7" id="KW-0560">Oxidoreductase</keyword>
<dbReference type="PANTHER" id="PTHR30352:SF4">
    <property type="entry name" value="PYRUVATE FORMATE-LYASE 2-ACTIVATING ENZYME"/>
    <property type="match status" value="1"/>
</dbReference>
<reference evidence="12" key="1">
    <citation type="journal article" date="2021" name="PeerJ">
        <title>Extensive microbial diversity within the chicken gut microbiome revealed by metagenomics and culture.</title>
        <authorList>
            <person name="Gilroy R."/>
            <person name="Ravi A."/>
            <person name="Getino M."/>
            <person name="Pursley I."/>
            <person name="Horton D.L."/>
            <person name="Alikhan N.F."/>
            <person name="Baker D."/>
            <person name="Gharbi K."/>
            <person name="Hall N."/>
            <person name="Watson M."/>
            <person name="Adriaenssens E.M."/>
            <person name="Foster-Nyarko E."/>
            <person name="Jarju S."/>
            <person name="Secka A."/>
            <person name="Antonio M."/>
            <person name="Oren A."/>
            <person name="Chaudhuri R.R."/>
            <person name="La Ragione R."/>
            <person name="Hildebrand F."/>
            <person name="Pallen M.J."/>
        </authorList>
    </citation>
    <scope>NUCLEOTIDE SEQUENCE</scope>
    <source>
        <strain evidence="12">ChiSxjej5B17-1746</strain>
    </source>
</reference>
<keyword evidence="8" id="KW-0408">Iron</keyword>
<evidence type="ECO:0000256" key="4">
    <source>
        <dbReference type="ARBA" id="ARBA00022485"/>
    </source>
</evidence>
<feature type="domain" description="4Fe-4S ferredoxin-type" evidence="10">
    <location>
        <begin position="50"/>
        <end position="81"/>
    </location>
</feature>
<dbReference type="NCBIfam" id="TIGR02494">
    <property type="entry name" value="PFLE_PFLC"/>
    <property type="match status" value="1"/>
</dbReference>
<dbReference type="InterPro" id="IPR017896">
    <property type="entry name" value="4Fe4S_Fe-S-bd"/>
</dbReference>
<evidence type="ECO:0000256" key="7">
    <source>
        <dbReference type="ARBA" id="ARBA00023002"/>
    </source>
</evidence>
<dbReference type="PROSITE" id="PS51918">
    <property type="entry name" value="RADICAL_SAM"/>
    <property type="match status" value="1"/>
</dbReference>
<dbReference type="EMBL" id="DXGI01000171">
    <property type="protein sequence ID" value="HIW78444.1"/>
    <property type="molecule type" value="Genomic_DNA"/>
</dbReference>
<evidence type="ECO:0000313" key="13">
    <source>
        <dbReference type="Proteomes" id="UP000824264"/>
    </source>
</evidence>
<keyword evidence="9" id="KW-0411">Iron-sulfur</keyword>
<dbReference type="InterPro" id="IPR013785">
    <property type="entry name" value="Aldolase_TIM"/>
</dbReference>
<evidence type="ECO:0000313" key="12">
    <source>
        <dbReference type="EMBL" id="HIW78444.1"/>
    </source>
</evidence>
<protein>
    <submittedName>
        <fullName evidence="12">Glycyl-radical enzyme activating protein</fullName>
    </submittedName>
</protein>
<name>A0A9D1R036_9BACT</name>
<keyword evidence="5" id="KW-0949">S-adenosyl-L-methionine</keyword>
<dbReference type="GO" id="GO:0051539">
    <property type="term" value="F:4 iron, 4 sulfur cluster binding"/>
    <property type="evidence" value="ECO:0007669"/>
    <property type="project" value="UniProtKB-KW"/>
</dbReference>
<dbReference type="InterPro" id="IPR012839">
    <property type="entry name" value="Organic_radical_activase"/>
</dbReference>
<reference evidence="12" key="2">
    <citation type="submission" date="2021-04" db="EMBL/GenBank/DDBJ databases">
        <authorList>
            <person name="Gilroy R."/>
        </authorList>
    </citation>
    <scope>NUCLEOTIDE SEQUENCE</scope>
    <source>
        <strain evidence="12">ChiSxjej5B17-1746</strain>
    </source>
</reference>
<comment type="similarity">
    <text evidence="2">Belongs to the organic radical-activating enzymes family.</text>
</comment>
<dbReference type="GO" id="GO:0046872">
    <property type="term" value="F:metal ion binding"/>
    <property type="evidence" value="ECO:0007669"/>
    <property type="project" value="UniProtKB-KW"/>
</dbReference>
<proteinExistence type="inferred from homology"/>
<evidence type="ECO:0000256" key="1">
    <source>
        <dbReference type="ARBA" id="ARBA00001966"/>
    </source>
</evidence>
<evidence type="ECO:0000256" key="6">
    <source>
        <dbReference type="ARBA" id="ARBA00022723"/>
    </source>
</evidence>
<comment type="subunit">
    <text evidence="3">Monomer.</text>
</comment>
<keyword evidence="4" id="KW-0004">4Fe-4S</keyword>